<accession>A0A8K1CQZ2</accession>
<feature type="region of interest" description="Disordered" evidence="2">
    <location>
        <begin position="321"/>
        <end position="355"/>
    </location>
</feature>
<dbReference type="SUPFAM" id="SSF57756">
    <property type="entry name" value="Retrovirus zinc finger-like domains"/>
    <property type="match status" value="1"/>
</dbReference>
<evidence type="ECO:0000256" key="2">
    <source>
        <dbReference type="SAM" id="MobiDB-lite"/>
    </source>
</evidence>
<evidence type="ECO:0000256" key="1">
    <source>
        <dbReference type="PROSITE-ProRule" id="PRU00047"/>
    </source>
</evidence>
<keyword evidence="1" id="KW-0862">Zinc</keyword>
<name>A0A8K1CQZ2_PYTOL</name>
<keyword evidence="6" id="KW-1185">Reference proteome</keyword>
<dbReference type="PANTHER" id="PTHR15503">
    <property type="entry name" value="LDOC1 RELATED"/>
    <property type="match status" value="1"/>
</dbReference>
<dbReference type="GO" id="GO:0008270">
    <property type="term" value="F:zinc ion binding"/>
    <property type="evidence" value="ECO:0007669"/>
    <property type="project" value="UniProtKB-KW"/>
</dbReference>
<dbReference type="EMBL" id="SPLM01000006">
    <property type="protein sequence ID" value="TMW67115.1"/>
    <property type="molecule type" value="Genomic_DNA"/>
</dbReference>
<dbReference type="InterPro" id="IPR032567">
    <property type="entry name" value="RTL1-rel"/>
</dbReference>
<keyword evidence="1" id="KW-0479">Metal-binding</keyword>
<dbReference type="OrthoDB" id="92110at2759"/>
<dbReference type="EMBL" id="SPLM01000006">
    <property type="protein sequence ID" value="TMW67113.1"/>
    <property type="molecule type" value="Genomic_DNA"/>
</dbReference>
<feature type="domain" description="CCHC-type" evidence="3">
    <location>
        <begin position="306"/>
        <end position="320"/>
    </location>
</feature>
<feature type="region of interest" description="Disordered" evidence="2">
    <location>
        <begin position="266"/>
        <end position="303"/>
    </location>
</feature>
<dbReference type="PROSITE" id="PS50158">
    <property type="entry name" value="ZF_CCHC"/>
    <property type="match status" value="1"/>
</dbReference>
<reference evidence="5" key="1">
    <citation type="submission" date="2019-03" db="EMBL/GenBank/DDBJ databases">
        <title>Long read genome sequence of the mycoparasitic Pythium oligandrum ATCC 38472 isolated from sugarbeet rhizosphere.</title>
        <authorList>
            <person name="Gaulin E."/>
        </authorList>
    </citation>
    <scope>NUCLEOTIDE SEQUENCE</scope>
    <source>
        <strain evidence="5">ATCC 38472_TT</strain>
    </source>
</reference>
<evidence type="ECO:0000313" key="5">
    <source>
        <dbReference type="EMBL" id="TMW67115.1"/>
    </source>
</evidence>
<gene>
    <name evidence="4" type="ORF">Poli38472_012229</name>
    <name evidence="5" type="ORF">Poli38472_012231</name>
</gene>
<evidence type="ECO:0000313" key="4">
    <source>
        <dbReference type="EMBL" id="TMW67113.1"/>
    </source>
</evidence>
<dbReference type="SMART" id="SM00343">
    <property type="entry name" value="ZnF_C2HC"/>
    <property type="match status" value="1"/>
</dbReference>
<feature type="compositionally biased region" description="Pro residues" evidence="2">
    <location>
        <begin position="277"/>
        <end position="286"/>
    </location>
</feature>
<dbReference type="PANTHER" id="PTHR15503:SF22">
    <property type="entry name" value="TRANSPOSON TY3-I GAG POLYPROTEIN"/>
    <property type="match status" value="1"/>
</dbReference>
<sequence>MENPFAPGANSEAQSSHVSNTLLEKDAFPRLTVEEWLAFGRMAKVIGEAGVVNILRNSSPDDQRRSVTAFLHQEVMSSREQQRLATPVTQTRIAPLKIDVSTYKGSDAEPLLRWFVELDAAIQARQLTDARQQVTFAMSKLGGRAKSWAFGRRLSDPYCFSTYEEFKNELKLAFEPPKCEFRARAEFLDLRQSKTDLHSYAQRARYLVSSIVSEPIDVATQVVTFMKGLDDGPIKTQLFREYPSTLDEAISLALQEEFSLKQAIHHALPSRSGPTRPSRPPSPSEPEPMDLSAIPSNAVESNHPHRCFRCDRPGHIAKNCYAKTVSRPQQQRARPNTFRGQTQGRAPQAKNDKAQ</sequence>
<dbReference type="InterPro" id="IPR036875">
    <property type="entry name" value="Znf_CCHC_sf"/>
</dbReference>
<dbReference type="AlphaFoldDB" id="A0A8K1CQZ2"/>
<dbReference type="Proteomes" id="UP000794436">
    <property type="component" value="Unassembled WGS sequence"/>
</dbReference>
<dbReference type="GO" id="GO:0003676">
    <property type="term" value="F:nucleic acid binding"/>
    <property type="evidence" value="ECO:0007669"/>
    <property type="project" value="InterPro"/>
</dbReference>
<evidence type="ECO:0000259" key="3">
    <source>
        <dbReference type="PROSITE" id="PS50158"/>
    </source>
</evidence>
<dbReference type="Pfam" id="PF03732">
    <property type="entry name" value="Retrotrans_gag"/>
    <property type="match status" value="1"/>
</dbReference>
<protein>
    <recommendedName>
        <fullName evidence="3">CCHC-type domain-containing protein</fullName>
    </recommendedName>
</protein>
<proteinExistence type="predicted"/>
<dbReference type="InterPro" id="IPR001878">
    <property type="entry name" value="Znf_CCHC"/>
</dbReference>
<organism evidence="5 6">
    <name type="scientific">Pythium oligandrum</name>
    <name type="common">Mycoparasitic fungus</name>
    <dbReference type="NCBI Taxonomy" id="41045"/>
    <lineage>
        <taxon>Eukaryota</taxon>
        <taxon>Sar</taxon>
        <taxon>Stramenopiles</taxon>
        <taxon>Oomycota</taxon>
        <taxon>Peronosporomycetes</taxon>
        <taxon>Pythiales</taxon>
        <taxon>Pythiaceae</taxon>
        <taxon>Pythium</taxon>
    </lineage>
</organism>
<dbReference type="InterPro" id="IPR005162">
    <property type="entry name" value="Retrotrans_gag_dom"/>
</dbReference>
<evidence type="ECO:0000313" key="6">
    <source>
        <dbReference type="Proteomes" id="UP000794436"/>
    </source>
</evidence>
<comment type="caution">
    <text evidence="5">The sequence shown here is derived from an EMBL/GenBank/DDBJ whole genome shotgun (WGS) entry which is preliminary data.</text>
</comment>
<keyword evidence="1" id="KW-0863">Zinc-finger</keyword>
<feature type="compositionally biased region" description="Polar residues" evidence="2">
    <location>
        <begin position="326"/>
        <end position="345"/>
    </location>
</feature>